<feature type="region of interest" description="Disordered" evidence="1">
    <location>
        <begin position="1"/>
        <end position="33"/>
    </location>
</feature>
<name>A0A6J3M9D2_9PEZI</name>
<evidence type="ECO:0000256" key="1">
    <source>
        <dbReference type="SAM" id="MobiDB-lite"/>
    </source>
</evidence>
<keyword evidence="3" id="KW-1185">Reference proteome</keyword>
<evidence type="ECO:0000313" key="3">
    <source>
        <dbReference type="Proteomes" id="UP000504637"/>
    </source>
</evidence>
<dbReference type="GeneID" id="54357223"/>
<feature type="domain" description="Heterokaryon incompatibility" evidence="2">
    <location>
        <begin position="169"/>
        <end position="324"/>
    </location>
</feature>
<dbReference type="PANTHER" id="PTHR24148:SF73">
    <property type="entry name" value="HET DOMAIN PROTEIN (AFU_ORTHOLOGUE AFUA_8G01020)"/>
    <property type="match status" value="1"/>
</dbReference>
<dbReference type="RefSeq" id="XP_033461265.1">
    <property type="nucleotide sequence ID" value="XM_033599424.1"/>
</dbReference>
<evidence type="ECO:0000313" key="4">
    <source>
        <dbReference type="RefSeq" id="XP_033461265.1"/>
    </source>
</evidence>
<reference evidence="4" key="3">
    <citation type="submission" date="2025-08" db="UniProtKB">
        <authorList>
            <consortium name="RefSeq"/>
        </authorList>
    </citation>
    <scope>IDENTIFICATION</scope>
    <source>
        <strain evidence="4">CBS 342.82</strain>
    </source>
</reference>
<gene>
    <name evidence="4" type="ORF">K489DRAFT_177588</name>
</gene>
<dbReference type="PANTHER" id="PTHR24148">
    <property type="entry name" value="ANKYRIN REPEAT DOMAIN-CONTAINING PROTEIN 39 HOMOLOG-RELATED"/>
    <property type="match status" value="1"/>
</dbReference>
<organism evidence="4">
    <name type="scientific">Dissoconium aciculare CBS 342.82</name>
    <dbReference type="NCBI Taxonomy" id="1314786"/>
    <lineage>
        <taxon>Eukaryota</taxon>
        <taxon>Fungi</taxon>
        <taxon>Dikarya</taxon>
        <taxon>Ascomycota</taxon>
        <taxon>Pezizomycotina</taxon>
        <taxon>Dothideomycetes</taxon>
        <taxon>Dothideomycetidae</taxon>
        <taxon>Mycosphaerellales</taxon>
        <taxon>Dissoconiaceae</taxon>
        <taxon>Dissoconium</taxon>
    </lineage>
</organism>
<dbReference type="Pfam" id="PF06985">
    <property type="entry name" value="HET"/>
    <property type="match status" value="1"/>
</dbReference>
<reference evidence="4" key="2">
    <citation type="submission" date="2020-04" db="EMBL/GenBank/DDBJ databases">
        <authorList>
            <consortium name="NCBI Genome Project"/>
        </authorList>
    </citation>
    <scope>NUCLEOTIDE SEQUENCE</scope>
    <source>
        <strain evidence="4">CBS 342.82</strain>
    </source>
</reference>
<reference evidence="4" key="1">
    <citation type="submission" date="2020-01" db="EMBL/GenBank/DDBJ databases">
        <authorList>
            <consortium name="DOE Joint Genome Institute"/>
            <person name="Haridas S."/>
            <person name="Albert R."/>
            <person name="Binder M."/>
            <person name="Bloem J."/>
            <person name="Labutti K."/>
            <person name="Salamov A."/>
            <person name="Andreopoulos B."/>
            <person name="Baker S.E."/>
            <person name="Barry K."/>
            <person name="Bills G."/>
            <person name="Bluhm B.H."/>
            <person name="Cannon C."/>
            <person name="Castanera R."/>
            <person name="Culley D.E."/>
            <person name="Daum C."/>
            <person name="Ezra D."/>
            <person name="Gonzalez J.B."/>
            <person name="Henrissat B."/>
            <person name="Kuo A."/>
            <person name="Liang C."/>
            <person name="Lipzen A."/>
            <person name="Lutzoni F."/>
            <person name="Magnuson J."/>
            <person name="Mondo S."/>
            <person name="Nolan M."/>
            <person name="Ohm R."/>
            <person name="Pangilinan J."/>
            <person name="Park H.-J."/>
            <person name="Ramirez L."/>
            <person name="Alfaro M."/>
            <person name="Sun H."/>
            <person name="Tritt A."/>
            <person name="Yoshinaga Y."/>
            <person name="Zwiers L.-H."/>
            <person name="Turgeon B.G."/>
            <person name="Goodwin S.B."/>
            <person name="Spatafora J.W."/>
            <person name="Crous P.W."/>
            <person name="Grigoriev I.V."/>
        </authorList>
    </citation>
    <scope>NUCLEOTIDE SEQUENCE</scope>
    <source>
        <strain evidence="4">CBS 342.82</strain>
    </source>
</reference>
<dbReference type="Pfam" id="PF26639">
    <property type="entry name" value="Het-6_barrel"/>
    <property type="match status" value="1"/>
</dbReference>
<dbReference type="InterPro" id="IPR010730">
    <property type="entry name" value="HET"/>
</dbReference>
<dbReference type="InterPro" id="IPR052895">
    <property type="entry name" value="HetReg/Transcr_Mod"/>
</dbReference>
<accession>A0A6J3M9D2</accession>
<sequence length="815" mass="93805">MHEERLARHDIVTASPVGTPMLSPSPTPDQPQTEIPVDSPFALTPPRPVLQVESVQDSPMPLPLNDMLEESATYPELKLPPSASPIWPEDTSIHARFLDVAGKDLCRQCGPAVANTASDAGYLLQHDDIYKTLRNNEIRLLLIRPGSYDDPLSCSLQAYPLSGIDDTSYEAVSYCWGRVDQTKDIMISASHSFKVSKHLWEGLRRLRLQSHERWVWIDAVCINQSDIGEKNQQIPLMRRIYESARRTLIWIGDIGMDGKNCVRTVWAENDQQVDVPTLCFSGSMSKDLVHGVEDIKSALKRFYDEICKSGSMEVWWKRLWVIQEYHFSKKPPIVYVGFHSMNWKHFAYMMKNITEPDDQLAPFHRLGTREHRTLFDLLCSARSFHCNDPRDRIYGLLSMQSPPTIEPDYSKSVLKVFEETCLHLIHESRSVDVLLDNRADRTRWGPKNVHDVMPTWMPDLQVLLSRDIVQINESSAGTGQHGRTASASLIRYISGQKGYDVPSLLSVRGIKFERISRRTTKTDFARYFDKSPSGSLVYYSAKRRGYLLDTILNKLQYSSTTDTKFDQLERRPYLSQLMLDYVFENKRSFVGEHQRRMERVPNTAIHAYKAQREKDVAFVHNKPKDVKYVRDRWQMKIDNAELDIFIPERLRDLLNDHTRRDRENIMNDFKIARDFENLFAYARTTEDKYYFIGANFDAPMRDDVLACDSVEEANQLASRYGTDESDPEYHFYNAKNRERDFFITEGGFVGLGPAKLEENDLVIVPIGSSLPWIVRGHRSGDIEYYTFVGEAVVPSIMSGDLLLQEAAVEEDINLR</sequence>
<dbReference type="AlphaFoldDB" id="A0A6J3M9D2"/>
<evidence type="ECO:0000259" key="2">
    <source>
        <dbReference type="Pfam" id="PF06985"/>
    </source>
</evidence>
<protein>
    <recommendedName>
        <fullName evidence="2">Heterokaryon incompatibility domain-containing protein</fullName>
    </recommendedName>
</protein>
<dbReference type="OrthoDB" id="2157530at2759"/>
<dbReference type="Proteomes" id="UP000504637">
    <property type="component" value="Unplaced"/>
</dbReference>
<feature type="compositionally biased region" description="Basic and acidic residues" evidence="1">
    <location>
        <begin position="1"/>
        <end position="11"/>
    </location>
</feature>
<proteinExistence type="predicted"/>